<dbReference type="InterPro" id="IPR051402">
    <property type="entry name" value="KPR-Related"/>
</dbReference>
<dbReference type="OrthoDB" id="3609at2759"/>
<keyword evidence="1" id="KW-0472">Membrane</keyword>
<protein>
    <submittedName>
        <fullName evidence="4">6-phosphogluconate dehydrogenase C-terminal domain-like protein</fullName>
    </submittedName>
</protein>
<gene>
    <name evidence="4" type="ORF">EXIGLDRAFT_835841</name>
</gene>
<sequence length="372" mass="40144">MAGPVDVLLVGFGAVGAMYAFILQRGGLARVSVVARSNYHVVKEHGIAISSRKYGDTKSWRPYRVFNSVAAALDRPYAFVVIATKALPDVGQKNSEVLAPLLSPSYAFPQPAYVIMQNGLGVENDLFHAADVASSGNPRVILASLYIMANLVDGGVQHEDVDRLIIGVCRKSSARENSADETALLEDFAALIRAGGSDAQVTHEIQGIKFSKNVWNAVFSSCATLARCGLSAFFQQPELEDQVTPIIRAMFHEVVAVGRALGYDETVIPTSAIDASIAETVFLNKRPGSRHKPSMLLDLELHQPLELDVILGDLIRRARILSVDIPRIETLYALLSVVQTQLISKPAQTAVTPKASHCPNCSLGIPDQCVLT</sequence>
<dbReference type="PANTHER" id="PTHR21708:SF43">
    <property type="entry name" value="KETOPANTOATE REDUCTASE C-TERMINAL DOMAIN-CONTAINING PROTEIN"/>
    <property type="match status" value="1"/>
</dbReference>
<keyword evidence="1" id="KW-1133">Transmembrane helix</keyword>
<dbReference type="InterPro" id="IPR013328">
    <property type="entry name" value="6PGD_dom2"/>
</dbReference>
<feature type="domain" description="Ketopantoate reductase C-terminal" evidence="3">
    <location>
        <begin position="205"/>
        <end position="338"/>
    </location>
</feature>
<evidence type="ECO:0000313" key="4">
    <source>
        <dbReference type="EMBL" id="KZV93317.1"/>
    </source>
</evidence>
<feature type="domain" description="Ketopantoate reductase N-terminal" evidence="2">
    <location>
        <begin position="7"/>
        <end position="168"/>
    </location>
</feature>
<evidence type="ECO:0000256" key="1">
    <source>
        <dbReference type="SAM" id="Phobius"/>
    </source>
</evidence>
<reference evidence="4 5" key="1">
    <citation type="journal article" date="2016" name="Mol. Biol. Evol.">
        <title>Comparative Genomics of Early-Diverging Mushroom-Forming Fungi Provides Insights into the Origins of Lignocellulose Decay Capabilities.</title>
        <authorList>
            <person name="Nagy L.G."/>
            <person name="Riley R."/>
            <person name="Tritt A."/>
            <person name="Adam C."/>
            <person name="Daum C."/>
            <person name="Floudas D."/>
            <person name="Sun H."/>
            <person name="Yadav J.S."/>
            <person name="Pangilinan J."/>
            <person name="Larsson K.H."/>
            <person name="Matsuura K."/>
            <person name="Barry K."/>
            <person name="Labutti K."/>
            <person name="Kuo R."/>
            <person name="Ohm R.A."/>
            <person name="Bhattacharya S.S."/>
            <person name="Shirouzu T."/>
            <person name="Yoshinaga Y."/>
            <person name="Martin F.M."/>
            <person name="Grigoriev I.V."/>
            <person name="Hibbett D.S."/>
        </authorList>
    </citation>
    <scope>NUCLEOTIDE SEQUENCE [LARGE SCALE GENOMIC DNA]</scope>
    <source>
        <strain evidence="4 5">HHB12029</strain>
    </source>
</reference>
<dbReference type="SUPFAM" id="SSF48179">
    <property type="entry name" value="6-phosphogluconate dehydrogenase C-terminal domain-like"/>
    <property type="match status" value="1"/>
</dbReference>
<dbReference type="InterPro" id="IPR008927">
    <property type="entry name" value="6-PGluconate_DH-like_C_sf"/>
</dbReference>
<accession>A0A165IF60</accession>
<dbReference type="InterPro" id="IPR013332">
    <property type="entry name" value="KPR_N"/>
</dbReference>
<evidence type="ECO:0000313" key="5">
    <source>
        <dbReference type="Proteomes" id="UP000077266"/>
    </source>
</evidence>
<dbReference type="FunCoup" id="A0A165IF60">
    <property type="interactions" value="304"/>
</dbReference>
<dbReference type="Pfam" id="PF08546">
    <property type="entry name" value="ApbA_C"/>
    <property type="match status" value="1"/>
</dbReference>
<dbReference type="Gene3D" id="1.10.1040.10">
    <property type="entry name" value="N-(1-d-carboxylethyl)-l-norvaline Dehydrogenase, domain 2"/>
    <property type="match status" value="1"/>
</dbReference>
<dbReference type="InParanoid" id="A0A165IF60"/>
<dbReference type="InterPro" id="IPR013752">
    <property type="entry name" value="KPA_reductase"/>
</dbReference>
<proteinExistence type="predicted"/>
<evidence type="ECO:0000259" key="2">
    <source>
        <dbReference type="Pfam" id="PF02558"/>
    </source>
</evidence>
<dbReference type="EMBL" id="KV425992">
    <property type="protein sequence ID" value="KZV93317.1"/>
    <property type="molecule type" value="Genomic_DNA"/>
</dbReference>
<dbReference type="GO" id="GO:0005737">
    <property type="term" value="C:cytoplasm"/>
    <property type="evidence" value="ECO:0007669"/>
    <property type="project" value="TreeGrafter"/>
</dbReference>
<dbReference type="Pfam" id="PF02558">
    <property type="entry name" value="ApbA"/>
    <property type="match status" value="1"/>
</dbReference>
<name>A0A165IF60_EXIGL</name>
<keyword evidence="5" id="KW-1185">Reference proteome</keyword>
<dbReference type="AlphaFoldDB" id="A0A165IF60"/>
<feature type="transmembrane region" description="Helical" evidence="1">
    <location>
        <begin position="6"/>
        <end position="23"/>
    </location>
</feature>
<dbReference type="Proteomes" id="UP000077266">
    <property type="component" value="Unassembled WGS sequence"/>
</dbReference>
<organism evidence="4 5">
    <name type="scientific">Exidia glandulosa HHB12029</name>
    <dbReference type="NCBI Taxonomy" id="1314781"/>
    <lineage>
        <taxon>Eukaryota</taxon>
        <taxon>Fungi</taxon>
        <taxon>Dikarya</taxon>
        <taxon>Basidiomycota</taxon>
        <taxon>Agaricomycotina</taxon>
        <taxon>Agaricomycetes</taxon>
        <taxon>Auriculariales</taxon>
        <taxon>Exidiaceae</taxon>
        <taxon>Exidia</taxon>
    </lineage>
</organism>
<keyword evidence="1" id="KW-0812">Transmembrane</keyword>
<dbReference type="Gene3D" id="3.40.50.720">
    <property type="entry name" value="NAD(P)-binding Rossmann-like Domain"/>
    <property type="match status" value="1"/>
</dbReference>
<evidence type="ECO:0000259" key="3">
    <source>
        <dbReference type="Pfam" id="PF08546"/>
    </source>
</evidence>
<dbReference type="FunFam" id="1.10.1040.10:FF:000017">
    <property type="entry name" value="2-dehydropantoate 2-reductase"/>
    <property type="match status" value="1"/>
</dbReference>
<dbReference type="PANTHER" id="PTHR21708">
    <property type="entry name" value="PROBABLE 2-DEHYDROPANTOATE 2-REDUCTASE"/>
    <property type="match status" value="1"/>
</dbReference>
<dbReference type="STRING" id="1314781.A0A165IF60"/>